<dbReference type="SUPFAM" id="SSF56047">
    <property type="entry name" value="Ribosomal protein S8"/>
    <property type="match status" value="1"/>
</dbReference>
<evidence type="ECO:0000256" key="4">
    <source>
        <dbReference type="ARBA" id="ARBA00022980"/>
    </source>
</evidence>
<dbReference type="PANTHER" id="PTHR11758">
    <property type="entry name" value="40S RIBOSOMAL PROTEIN S15A"/>
    <property type="match status" value="1"/>
</dbReference>
<dbReference type="GO" id="GO:0019843">
    <property type="term" value="F:rRNA binding"/>
    <property type="evidence" value="ECO:0007669"/>
    <property type="project" value="UniProtKB-UniRule"/>
</dbReference>
<dbReference type="Pfam" id="PF00410">
    <property type="entry name" value="Ribosomal_S8"/>
    <property type="match status" value="1"/>
</dbReference>
<evidence type="ECO:0000256" key="7">
    <source>
        <dbReference type="ARBA" id="ARBA00046740"/>
    </source>
</evidence>
<comment type="similarity">
    <text evidence="1 8 9">Belongs to the universal ribosomal protein uS8 family.</text>
</comment>
<evidence type="ECO:0000313" key="11">
    <source>
        <dbReference type="Proteomes" id="UP000051934"/>
    </source>
</evidence>
<dbReference type="AlphaFoldDB" id="A0A0R2SDQ3"/>
<evidence type="ECO:0000256" key="3">
    <source>
        <dbReference type="ARBA" id="ARBA00022884"/>
    </source>
</evidence>
<gene>
    <name evidence="8" type="primary">rpsH</name>
    <name evidence="10" type="ORF">ABR69_09005</name>
</gene>
<evidence type="ECO:0000256" key="1">
    <source>
        <dbReference type="ARBA" id="ARBA00006471"/>
    </source>
</evidence>
<proteinExistence type="inferred from homology"/>
<comment type="subunit">
    <text evidence="7 8">Part of the 30S ribosomal subunit. Contacts proteins S5 and S12.</text>
</comment>
<dbReference type="HAMAP" id="MF_01302_B">
    <property type="entry name" value="Ribosomal_uS8_B"/>
    <property type="match status" value="1"/>
</dbReference>
<dbReference type="GO" id="GO:0005737">
    <property type="term" value="C:cytoplasm"/>
    <property type="evidence" value="ECO:0007669"/>
    <property type="project" value="UniProtKB-ARBA"/>
</dbReference>
<dbReference type="NCBIfam" id="NF001109">
    <property type="entry name" value="PRK00136.1"/>
    <property type="match status" value="1"/>
</dbReference>
<evidence type="ECO:0000256" key="8">
    <source>
        <dbReference type="HAMAP-Rule" id="MF_01302"/>
    </source>
</evidence>
<sequence>MSMSDPIADFLTRIRNAQMAKLPTVACPASKMKQALSQVLQDEGYIAGFGVTDVEGKPQLTVDLKYYAGKPVIEEIKRVSRPGLRNYKGSENLPTNRAGLGVAIVSTNKGLMTDKQARAAGLGGEVLCTVF</sequence>
<dbReference type="GO" id="GO:1990904">
    <property type="term" value="C:ribonucleoprotein complex"/>
    <property type="evidence" value="ECO:0007669"/>
    <property type="project" value="UniProtKB-KW"/>
</dbReference>
<evidence type="ECO:0000256" key="9">
    <source>
        <dbReference type="RuleBase" id="RU003660"/>
    </source>
</evidence>
<evidence type="ECO:0000313" key="10">
    <source>
        <dbReference type="EMBL" id="KRO72886.1"/>
    </source>
</evidence>
<dbReference type="Proteomes" id="UP000051934">
    <property type="component" value="Unassembled WGS sequence"/>
</dbReference>
<dbReference type="InterPro" id="IPR047863">
    <property type="entry name" value="Ribosomal_uS8_CS"/>
</dbReference>
<dbReference type="InterPro" id="IPR000630">
    <property type="entry name" value="Ribosomal_uS8"/>
</dbReference>
<reference evidence="10 11" key="1">
    <citation type="submission" date="2015-10" db="EMBL/GenBank/DDBJ databases">
        <title>Metagenome-Assembled Genomes uncover a global brackish microbiome.</title>
        <authorList>
            <person name="Hugerth L.W."/>
            <person name="Larsson J."/>
            <person name="Alneberg J."/>
            <person name="Lindh M.V."/>
            <person name="Legrand C."/>
            <person name="Pinhassi J."/>
            <person name="Andersson A.F."/>
        </authorList>
    </citation>
    <scope>NUCLEOTIDE SEQUENCE [LARGE SCALE GENOMIC DNA]</scope>
    <source>
        <strain evidence="10">BACL4 MAG-120507-bin80</strain>
    </source>
</reference>
<keyword evidence="2 8" id="KW-0699">rRNA-binding</keyword>
<dbReference type="Gene3D" id="3.30.1490.10">
    <property type="match status" value="1"/>
</dbReference>
<evidence type="ECO:0000256" key="2">
    <source>
        <dbReference type="ARBA" id="ARBA00022730"/>
    </source>
</evidence>
<dbReference type="GO" id="GO:0003735">
    <property type="term" value="F:structural constituent of ribosome"/>
    <property type="evidence" value="ECO:0007669"/>
    <property type="project" value="InterPro"/>
</dbReference>
<dbReference type="Gene3D" id="3.30.1370.30">
    <property type="match status" value="1"/>
</dbReference>
<keyword evidence="5 8" id="KW-0687">Ribonucleoprotein</keyword>
<evidence type="ECO:0000256" key="5">
    <source>
        <dbReference type="ARBA" id="ARBA00023274"/>
    </source>
</evidence>
<dbReference type="GO" id="GO:0006412">
    <property type="term" value="P:translation"/>
    <property type="evidence" value="ECO:0007669"/>
    <property type="project" value="UniProtKB-UniRule"/>
</dbReference>
<dbReference type="InterPro" id="IPR035987">
    <property type="entry name" value="Ribosomal_uS8_sf"/>
</dbReference>
<protein>
    <recommendedName>
        <fullName evidence="6 8">Small ribosomal subunit protein uS8</fullName>
    </recommendedName>
</protein>
<dbReference type="GO" id="GO:0005840">
    <property type="term" value="C:ribosome"/>
    <property type="evidence" value="ECO:0007669"/>
    <property type="project" value="UniProtKB-KW"/>
</dbReference>
<dbReference type="PROSITE" id="PS00053">
    <property type="entry name" value="RIBOSOMAL_S8"/>
    <property type="match status" value="1"/>
</dbReference>
<dbReference type="EMBL" id="LIBB01000040">
    <property type="protein sequence ID" value="KRO72886.1"/>
    <property type="molecule type" value="Genomic_DNA"/>
</dbReference>
<comment type="caution">
    <text evidence="10">The sequence shown here is derived from an EMBL/GenBank/DDBJ whole genome shotgun (WGS) entry which is preliminary data.</text>
</comment>
<accession>A0A0R2SDQ3</accession>
<evidence type="ECO:0000256" key="6">
    <source>
        <dbReference type="ARBA" id="ARBA00035258"/>
    </source>
</evidence>
<comment type="function">
    <text evidence="8">One of the primary rRNA binding proteins, it binds directly to 16S rRNA central domain where it helps coordinate assembly of the platform of the 30S subunit.</text>
</comment>
<keyword evidence="4 8" id="KW-0689">Ribosomal protein</keyword>
<name>A0A0R2SDQ3_9GAMM</name>
<keyword evidence="3 8" id="KW-0694">RNA-binding</keyword>
<dbReference type="FunFam" id="3.30.1490.10:FF:000001">
    <property type="entry name" value="30S ribosomal protein S8"/>
    <property type="match status" value="1"/>
</dbReference>
<organism evidence="10 11">
    <name type="scientific">OM182 bacterium BACL3 MAG-120507-bin80</name>
    <dbReference type="NCBI Taxonomy" id="1655577"/>
    <lineage>
        <taxon>Bacteria</taxon>
        <taxon>Pseudomonadati</taxon>
        <taxon>Pseudomonadota</taxon>
        <taxon>Gammaproteobacteria</taxon>
        <taxon>OMG group</taxon>
        <taxon>OM182 clade</taxon>
    </lineage>
</organism>
<dbReference type="FunFam" id="3.30.1370.30:FF:000002">
    <property type="entry name" value="30S ribosomal protein S8"/>
    <property type="match status" value="1"/>
</dbReference>